<feature type="region of interest" description="Disordered" evidence="1">
    <location>
        <begin position="18"/>
        <end position="188"/>
    </location>
</feature>
<organism evidence="2 3">
    <name type="scientific">Nephila pilipes</name>
    <name type="common">Giant wood spider</name>
    <name type="synonym">Nephila maculata</name>
    <dbReference type="NCBI Taxonomy" id="299642"/>
    <lineage>
        <taxon>Eukaryota</taxon>
        <taxon>Metazoa</taxon>
        <taxon>Ecdysozoa</taxon>
        <taxon>Arthropoda</taxon>
        <taxon>Chelicerata</taxon>
        <taxon>Arachnida</taxon>
        <taxon>Araneae</taxon>
        <taxon>Araneomorphae</taxon>
        <taxon>Entelegynae</taxon>
        <taxon>Araneoidea</taxon>
        <taxon>Nephilidae</taxon>
        <taxon>Nephila</taxon>
    </lineage>
</organism>
<sequence>MSDFMNFEDFFEEVDLPVPLSPLQTAPVSSPRPMSPAEIPELYFGKSVEESPERSLAESVAQSLEPCSTEPRAASPQPGPSMAKPSIVSVVQRKTDPKRRKRSRSKEEKKSSKRRRTNERKSSDRSTSPDPRSQEARPIDHRSQEARPHDPRSQEVRLHEPRSQEVRPHDPRSPEARPRDFKTPTRHIPAFGRRFLPSSWEEARPQIFFHHHGMAVFSCRDDGFTLTNGVVSYASNQWCVKTLTKCLTYIDIGTVCVTDARSKLQFRAFQNSLPILSPWKRLTLVMPIHGKEEQGSCPYCNRNECHHWLATQGMSTLLHFPIHPIYHT</sequence>
<feature type="compositionally biased region" description="Basic and acidic residues" evidence="1">
    <location>
        <begin position="47"/>
        <end position="56"/>
    </location>
</feature>
<evidence type="ECO:0000313" key="3">
    <source>
        <dbReference type="Proteomes" id="UP000887013"/>
    </source>
</evidence>
<feature type="compositionally biased region" description="Basic and acidic residues" evidence="1">
    <location>
        <begin position="132"/>
        <end position="183"/>
    </location>
</feature>
<proteinExistence type="predicted"/>
<comment type="caution">
    <text evidence="2">The sequence shown here is derived from an EMBL/GenBank/DDBJ whole genome shotgun (WGS) entry which is preliminary data.</text>
</comment>
<dbReference type="Proteomes" id="UP000887013">
    <property type="component" value="Unassembled WGS sequence"/>
</dbReference>
<dbReference type="AlphaFoldDB" id="A0A8X6PK12"/>
<evidence type="ECO:0000256" key="1">
    <source>
        <dbReference type="SAM" id="MobiDB-lite"/>
    </source>
</evidence>
<evidence type="ECO:0000313" key="2">
    <source>
        <dbReference type="EMBL" id="GFT68878.1"/>
    </source>
</evidence>
<dbReference type="EMBL" id="BMAW01069413">
    <property type="protein sequence ID" value="GFT68878.1"/>
    <property type="molecule type" value="Genomic_DNA"/>
</dbReference>
<gene>
    <name evidence="2" type="ORF">NPIL_626261</name>
</gene>
<protein>
    <submittedName>
        <fullName evidence="2">Uncharacterized protein</fullName>
    </submittedName>
</protein>
<reference evidence="2" key="1">
    <citation type="submission" date="2020-08" db="EMBL/GenBank/DDBJ databases">
        <title>Multicomponent nature underlies the extraordinary mechanical properties of spider dragline silk.</title>
        <authorList>
            <person name="Kono N."/>
            <person name="Nakamura H."/>
            <person name="Mori M."/>
            <person name="Yoshida Y."/>
            <person name="Ohtoshi R."/>
            <person name="Malay A.D."/>
            <person name="Moran D.A.P."/>
            <person name="Tomita M."/>
            <person name="Numata K."/>
            <person name="Arakawa K."/>
        </authorList>
    </citation>
    <scope>NUCLEOTIDE SEQUENCE</scope>
</reference>
<keyword evidence="3" id="KW-1185">Reference proteome</keyword>
<accession>A0A8X6PK12</accession>
<name>A0A8X6PK12_NEPPI</name>